<dbReference type="GO" id="GO:0003725">
    <property type="term" value="F:double-stranded RNA binding"/>
    <property type="evidence" value="ECO:0007669"/>
    <property type="project" value="InterPro"/>
</dbReference>
<dbReference type="InterPro" id="IPR017945">
    <property type="entry name" value="DHBP_synth_RibB-like_a/b_dom"/>
</dbReference>
<dbReference type="Gene3D" id="3.90.870.10">
    <property type="entry name" value="DHBP synthase"/>
    <property type="match status" value="1"/>
</dbReference>
<dbReference type="PANTHER" id="PTHR42828">
    <property type="entry name" value="DHBP SYNTHASE RIBB-LIKE ALPHA/BETA DOMAIN-CONTAINING PROTEIN"/>
    <property type="match status" value="1"/>
</dbReference>
<evidence type="ECO:0000259" key="2">
    <source>
        <dbReference type="PROSITE" id="PS51163"/>
    </source>
</evidence>
<evidence type="ECO:0000313" key="3">
    <source>
        <dbReference type="EMBL" id="CAD8681001.1"/>
    </source>
</evidence>
<sequence>MATSALTSPWLVKTHGRAEPRTRGGMRSDRVLKRFLVDCRQNLSLREHTSCRLGPGNLRAGFLTANQALASRKVRSLECAAKGGKGSRNDACLYVEVEADGSDAWRLDPVIDLLRRGGVGIIPTDTLYAFVCDINNSKAVDLMYKIKDLSPAKPLSILCRTFSDIDFYTKGFPSNGSAGSTNVFRLAKQSLPGPFTLILPASKNVPARCFKKKNGDTTCKLRREVGVRMPADPICQDILSQLDAALLCTSVRADDASPWFLEPAFMVEEYGKRGLSFVVDGGTRPANPSTVVDVTQGDPIIVRAGQGDTTIWEGVHLDGVSALTEVYAKTEEDAYVSKW</sequence>
<dbReference type="InterPro" id="IPR052532">
    <property type="entry name" value="SUA5_domain"/>
</dbReference>
<dbReference type="PANTHER" id="PTHR42828:SF3">
    <property type="entry name" value="THREONYLCARBAMOYL-AMP SYNTHASE"/>
    <property type="match status" value="1"/>
</dbReference>
<dbReference type="InterPro" id="IPR006070">
    <property type="entry name" value="Sua5-like_dom"/>
</dbReference>
<name>A0A6T7YBQ0_9CHLO</name>
<evidence type="ECO:0000313" key="4">
    <source>
        <dbReference type="EMBL" id="CAD8681003.1"/>
    </source>
</evidence>
<evidence type="ECO:0000256" key="1">
    <source>
        <dbReference type="ARBA" id="ARBA00015492"/>
    </source>
</evidence>
<dbReference type="NCBIfam" id="TIGR00057">
    <property type="entry name" value="L-threonylcarbamoyladenylate synthase"/>
    <property type="match status" value="1"/>
</dbReference>
<protein>
    <recommendedName>
        <fullName evidence="1">Threonylcarbamoyl-AMP synthase</fullName>
    </recommendedName>
</protein>
<dbReference type="AlphaFoldDB" id="A0A6T7YBQ0"/>
<dbReference type="Pfam" id="PF01300">
    <property type="entry name" value="Sua5_yciO_yrdC"/>
    <property type="match status" value="1"/>
</dbReference>
<dbReference type="EMBL" id="HBFA01030312">
    <property type="protein sequence ID" value="CAD8681003.1"/>
    <property type="molecule type" value="Transcribed_RNA"/>
</dbReference>
<feature type="domain" description="YrdC-like" evidence="2">
    <location>
        <begin position="104"/>
        <end position="307"/>
    </location>
</feature>
<dbReference type="SUPFAM" id="SSF55821">
    <property type="entry name" value="YrdC/RibB"/>
    <property type="match status" value="1"/>
</dbReference>
<dbReference type="EMBL" id="HBFA01030311">
    <property type="protein sequence ID" value="CAD8681001.1"/>
    <property type="molecule type" value="Transcribed_RNA"/>
</dbReference>
<reference evidence="4" key="1">
    <citation type="submission" date="2021-01" db="EMBL/GenBank/DDBJ databases">
        <authorList>
            <person name="Corre E."/>
            <person name="Pelletier E."/>
            <person name="Niang G."/>
            <person name="Scheremetjew M."/>
            <person name="Finn R."/>
            <person name="Kale V."/>
            <person name="Holt S."/>
            <person name="Cochrane G."/>
            <person name="Meng A."/>
            <person name="Brown T."/>
            <person name="Cohen L."/>
        </authorList>
    </citation>
    <scope>NUCLEOTIDE SEQUENCE</scope>
    <source>
        <strain evidence="4">CCMP722</strain>
    </source>
</reference>
<proteinExistence type="predicted"/>
<dbReference type="PROSITE" id="PS51163">
    <property type="entry name" value="YRDC"/>
    <property type="match status" value="1"/>
</dbReference>
<accession>A0A6T7YBQ0</accession>
<gene>
    <name evidence="3" type="ORF">POBO1169_LOCUS15282</name>
    <name evidence="4" type="ORF">POBO1169_LOCUS15283</name>
</gene>
<organism evidence="4">
    <name type="scientific">Pyramimonas obovata</name>
    <dbReference type="NCBI Taxonomy" id="1411642"/>
    <lineage>
        <taxon>Eukaryota</taxon>
        <taxon>Viridiplantae</taxon>
        <taxon>Chlorophyta</taxon>
        <taxon>Pyramimonadophyceae</taxon>
        <taxon>Pyramimonadales</taxon>
        <taxon>Pyramimonadaceae</taxon>
        <taxon>Pyramimonas</taxon>
        <taxon>Pyramimonas incertae sedis</taxon>
    </lineage>
</organism>